<dbReference type="Proteomes" id="UP000029109">
    <property type="component" value="Unassembled WGS sequence"/>
</dbReference>
<dbReference type="InterPro" id="IPR006483">
    <property type="entry name" value="CRISPR-assoc_Cas3_HD"/>
</dbReference>
<evidence type="ECO:0000313" key="8">
    <source>
        <dbReference type="Proteomes" id="UP000029109"/>
    </source>
</evidence>
<name>A0A7V8HRJ1_9BIFI</name>
<evidence type="ECO:0000256" key="2">
    <source>
        <dbReference type="ARBA" id="ARBA00022801"/>
    </source>
</evidence>
<keyword evidence="5" id="KW-0051">Antiviral defense</keyword>
<reference evidence="7 8" key="1">
    <citation type="submission" date="2014-03" db="EMBL/GenBank/DDBJ databases">
        <title>Genomics of Bifidobacteria.</title>
        <authorList>
            <person name="Ventura M."/>
            <person name="Milani C."/>
            <person name="Lugli G.A."/>
        </authorList>
    </citation>
    <scope>NUCLEOTIDE SEQUENCE [LARGE SCALE GENOMIC DNA]</scope>
    <source>
        <strain evidence="7 8">LMG 21816</strain>
    </source>
</reference>
<dbReference type="GO" id="GO:0051607">
    <property type="term" value="P:defense response to virus"/>
    <property type="evidence" value="ECO:0007669"/>
    <property type="project" value="UniProtKB-KW"/>
</dbReference>
<evidence type="ECO:0000259" key="6">
    <source>
        <dbReference type="PROSITE" id="PS51643"/>
    </source>
</evidence>
<dbReference type="GO" id="GO:0005524">
    <property type="term" value="F:ATP binding"/>
    <property type="evidence" value="ECO:0007669"/>
    <property type="project" value="UniProtKB-KW"/>
</dbReference>
<dbReference type="Gene3D" id="3.40.50.300">
    <property type="entry name" value="P-loop containing nucleotide triphosphate hydrolases"/>
    <property type="match status" value="2"/>
</dbReference>
<feature type="domain" description="HD Cas3-type" evidence="6">
    <location>
        <begin position="869"/>
        <end position="1059"/>
    </location>
</feature>
<dbReference type="SMART" id="SM00490">
    <property type="entry name" value="HELICc"/>
    <property type="match status" value="1"/>
</dbReference>
<evidence type="ECO:0000256" key="1">
    <source>
        <dbReference type="ARBA" id="ARBA00022741"/>
    </source>
</evidence>
<keyword evidence="3" id="KW-0347">Helicase</keyword>
<dbReference type="Pfam" id="PF22590">
    <property type="entry name" value="Cas3-like_C_2"/>
    <property type="match status" value="1"/>
</dbReference>
<dbReference type="InterPro" id="IPR027417">
    <property type="entry name" value="P-loop_NTPase"/>
</dbReference>
<proteinExistence type="predicted"/>
<evidence type="ECO:0000256" key="3">
    <source>
        <dbReference type="ARBA" id="ARBA00022806"/>
    </source>
</evidence>
<dbReference type="AlphaFoldDB" id="A0A7V8HRJ1"/>
<gene>
    <name evidence="7" type="ORF">BPULL_2108</name>
</gene>
<evidence type="ECO:0000256" key="4">
    <source>
        <dbReference type="ARBA" id="ARBA00022840"/>
    </source>
</evidence>
<dbReference type="EMBL" id="JGZJ01000003">
    <property type="protein sequence ID" value="KFI83967.1"/>
    <property type="molecule type" value="Genomic_DNA"/>
</dbReference>
<keyword evidence="4" id="KW-0067">ATP-binding</keyword>
<dbReference type="PROSITE" id="PS51643">
    <property type="entry name" value="HD_CAS3"/>
    <property type="match status" value="1"/>
</dbReference>
<dbReference type="InterPro" id="IPR054712">
    <property type="entry name" value="Cas3-like_dom"/>
</dbReference>
<protein>
    <submittedName>
        <fullName evidence="7">CRISPR-associated helicase Cas3, Anaes-subtype</fullName>
    </submittedName>
</protein>
<evidence type="ECO:0000256" key="5">
    <source>
        <dbReference type="ARBA" id="ARBA00023118"/>
    </source>
</evidence>
<accession>A0A7V8HRJ1</accession>
<dbReference type="SUPFAM" id="SSF52540">
    <property type="entry name" value="P-loop containing nucleoside triphosphate hydrolases"/>
    <property type="match status" value="1"/>
</dbReference>
<sequence length="1065" mass="117436">MADMSVDDYLTARFREFVACAHCDDGAVAPRVPYRWQCRLMLNVARHERWPDRIVAPTAAGKTSVIDVHVFLNAMAGLQHQAEKNPDLCDVDGIAYADALAQVPLQRIPRRLALTVNRRSLVNDQYEEATALERVITTRNKDDTDSSSVLGEFRRGLCYRAGIDVSAQVVGDGVPLRVVELRGGLASTLESREWRYYPQTCAVICATPDMFGSRLLFRGYGTSATMRSLEAGLLAYDTVLVADEAHLSRQLVLTARQVQRLESMAECDSIRAAVTPLQVVETTATPTAAEDSGTCLESVSVEESDFAVDESLERRLCTPKSAFVDRTATTQRQLLQAIVDRCKALVQENMTYDGEQGTRVVGCILNTVAAAETVHGALSKALKKVTARPVEAFVGPMRPHDKQSVLTKLYSASAGGESDETPCCVIGTQTLEVGVDVDFADLVTELAPGASLVQRAGRVNRRGLLPEAHVYVYGLSDDASNTEWNKARGPYDRETCTETAAWLDTLPGGTESGRDICAWSVLQGTLAGNTVPGEQARRLLYQRLEPWDVENLSYTDENLCGDVRIEELQQTPSDLDLWLRDALDDDDMPGIGVVVRDLPRDTAVSANLLELTPPVDAEVFPVRSRSQLVGRTKSLLSYLQEDGAALICSDSGERSDDAVYECRPSRAFLYRASEPEGQRVTELTASSGTSVESLRSGDIVIVDSYANLFSDAPMHLYAPDKSDCAPDVYNECLSEIGVVHIDMLANDKLTTLSRDRLAELTALREQFEETAGESSERVGALKREIDRIAQSLLDLHRPHGSLPVDGTRHVLVDTFDDAGEYDTQTKKNVPLERQEYHDLWVVVRFEDSLVGDEASQEISGGKTILLDGANGHQRHVSDRACALAKLVGLDPVLAQSLDIAGLHHDDGKRDERFQRLLRRGRPRGNGEYWAKSVFSSWRAERSFRERNHLRGWRHEQRSVAEYAAAVEVSGFSADGRTVDDQLIERLIGTSHGHGRATFAHGSEFLIPAAAGQVDARVTAWARRLFDEGGWESLIDRTNRRYGYWGVSYLEAILRAADITSSKEGR</sequence>
<comment type="caution">
    <text evidence="7">The sequence shown here is derived from an EMBL/GenBank/DDBJ whole genome shotgun (WGS) entry which is preliminary data.</text>
</comment>
<keyword evidence="2" id="KW-0378">Hydrolase</keyword>
<evidence type="ECO:0000313" key="7">
    <source>
        <dbReference type="EMBL" id="KFI83967.1"/>
    </source>
</evidence>
<dbReference type="InterPro" id="IPR001650">
    <property type="entry name" value="Helicase_C-like"/>
</dbReference>
<keyword evidence="1" id="KW-0547">Nucleotide-binding</keyword>
<organism evidence="7 8">
    <name type="scientific">Bifidobacterium pullorum</name>
    <dbReference type="NCBI Taxonomy" id="78448"/>
    <lineage>
        <taxon>Bacteria</taxon>
        <taxon>Bacillati</taxon>
        <taxon>Actinomycetota</taxon>
        <taxon>Actinomycetes</taxon>
        <taxon>Bifidobacteriales</taxon>
        <taxon>Bifidobacteriaceae</taxon>
        <taxon>Bifidobacterium</taxon>
    </lineage>
</organism>
<dbReference type="GO" id="GO:0004386">
    <property type="term" value="F:helicase activity"/>
    <property type="evidence" value="ECO:0007669"/>
    <property type="project" value="UniProtKB-KW"/>
</dbReference>
<dbReference type="GO" id="GO:0016787">
    <property type="term" value="F:hydrolase activity"/>
    <property type="evidence" value="ECO:0007669"/>
    <property type="project" value="UniProtKB-KW"/>
</dbReference>